<evidence type="ECO:0000259" key="5">
    <source>
        <dbReference type="Pfam" id="PF04357"/>
    </source>
</evidence>
<dbReference type="GO" id="GO:0009306">
    <property type="term" value="P:protein secretion"/>
    <property type="evidence" value="ECO:0007669"/>
    <property type="project" value="InterPro"/>
</dbReference>
<comment type="subcellular location">
    <subcellularLocation>
        <location evidence="1">Membrane</location>
        <topology evidence="1">Single-pass membrane protein</topology>
    </subcellularLocation>
</comment>
<gene>
    <name evidence="6" type="ORF">AZI85_13830</name>
</gene>
<dbReference type="EMBL" id="LUKF01000002">
    <property type="protein sequence ID" value="KYG70224.1"/>
    <property type="molecule type" value="Genomic_DNA"/>
</dbReference>
<dbReference type="PANTHER" id="PTHR36985">
    <property type="entry name" value="TRANSLOCATION AND ASSEMBLY MODULE SUBUNIT TAMB"/>
    <property type="match status" value="1"/>
</dbReference>
<dbReference type="Pfam" id="PF04357">
    <property type="entry name" value="TamB"/>
    <property type="match status" value="1"/>
</dbReference>
<dbReference type="OrthoDB" id="5287022at2"/>
<name>A0A150WUS9_BDEBC</name>
<dbReference type="RefSeq" id="WP_063242713.1">
    <property type="nucleotide sequence ID" value="NZ_LUKF01000002.1"/>
</dbReference>
<sequence>MKRAFWILITPLAGFLVLWLIGSMLIAPKLEAWALDKIQTYSDSSLPVKIRAEKLQLKLFKPSLALEGIDVEAKGELAEALKPIRVSSVRVFIDFFHLLSGRVTLSAVVVDSPDVEINIDPFLKSDGPPKELPLDALFNQLDQLPLNRLFIQNLHLKVTSKDLKLNGEIQSGDLLATNMGKHLTAKANVPQLNLNLEKIGSFQGSLDTHLYLTRQSLRIIQMGVRLDQSEVLLRGELTQFHRVTIKPSGLLDVSARLHLSDLYTELQKIRPDLKLPTFSGEVNLDAEARFNGLEDVRGKADIKTRALTVDKFELGDARIQGEYRDKKISLSEIRVQHPAGEAVMTNTQMSIGQNFDFKTHVAVHDLDLQKLFISLNLNNVPVGVGIQGDLPCEGHIQPSFEFTCSNASLKAEQLWVRSSLAPKATAILDINTMSAQGQVKVTTEAVTYAAGVSIGDSTGQSDGVIDFAKGFKINFKTDKLDFKNVKNLANLKMEGSASMEGSTSGDSNAAIFDMKVNAREFTFEDFYLGNLISNLKYRGGRLIFEDVAGAIRKTQYLGDLEVNLDKNTLTGDFSIPTAELPDVAAVFTRIYKFPVDVQGQGSAKASVRGPLNFWKMNYELQSAFKNVSIGPETFDSLNFNVTARDGNINADKVTLQRAGSIVLVQGGISSSQVLNLNADGKNFKLEESDTISKINSSIAGNLNFAAELTGPVKNPQVLVKGAVTDSFFEDQEIPNSNFIVRLNLDTIFTQLSLFGGKVQGEFQLPFEKGRAPLMVKMQTREWNYSTLLGLVGGANLASEYTSSLTSTVDLRSESGDIFKSSGKVHIDNLELRRGTLSLKNPQPIDIVTDNGVASIRNFRLEGPNTDMAIRGENFTAQNLNIAVNMNSDLRLLHIFMPFLEDLGGPIKLSTNLTGSVTKPQIMGTLNAHNTYIKIKGFPHPLERLNVDVVFSQSRVMVNSIRGNIAGGTLTGDGGILINEIKDIPTTIRLRLDNVTLNVPEKVRTNGNAELVFSGRWFPFTLSGTYTVNSALVEKEFTEDSGGVAGVKQSLYLPKVIRESRFEPVLLDINILMNRNIIVKNSLLDGAVSGNLQVKGPPTNPVLLGRINAEKNSKLIFKDKIFLIQSGTIDFTDPDEINPSLYISAESRINEYDITLLAQGTAKNLTIHLNSIPPLQEQDIISLIALGVTTSAMDQNVQSREQAQQLGAEIGGAVLAKPINKTIEATGFSLAVTSEYDSTRNISVPKITLSRSLSTRVKVSGSRPVGDSQSYDLKLEYLINSNFTAVGSFESRGNEDDTTLQTTQPASQSIFGLDLEFKREFK</sequence>
<dbReference type="GO" id="GO:0097347">
    <property type="term" value="C:TAM protein secretion complex"/>
    <property type="evidence" value="ECO:0007669"/>
    <property type="project" value="TreeGrafter"/>
</dbReference>
<evidence type="ECO:0000256" key="4">
    <source>
        <dbReference type="ARBA" id="ARBA00023136"/>
    </source>
</evidence>
<dbReference type="Proteomes" id="UP000075391">
    <property type="component" value="Unassembled WGS sequence"/>
</dbReference>
<evidence type="ECO:0000313" key="7">
    <source>
        <dbReference type="Proteomes" id="UP000075391"/>
    </source>
</evidence>
<organism evidence="6 7">
    <name type="scientific">Bdellovibrio bacteriovorus</name>
    <dbReference type="NCBI Taxonomy" id="959"/>
    <lineage>
        <taxon>Bacteria</taxon>
        <taxon>Pseudomonadati</taxon>
        <taxon>Bdellovibrionota</taxon>
        <taxon>Bdellovibrionia</taxon>
        <taxon>Bdellovibrionales</taxon>
        <taxon>Pseudobdellovibrionaceae</taxon>
        <taxon>Bdellovibrio</taxon>
    </lineage>
</organism>
<keyword evidence="3" id="KW-1133">Transmembrane helix</keyword>
<proteinExistence type="predicted"/>
<comment type="caution">
    <text evidence="6">The sequence shown here is derived from an EMBL/GenBank/DDBJ whole genome shotgun (WGS) entry which is preliminary data.</text>
</comment>
<dbReference type="InterPro" id="IPR007452">
    <property type="entry name" value="TamB_C"/>
</dbReference>
<feature type="domain" description="Translocation and assembly module TamB C-terminal" evidence="5">
    <location>
        <begin position="960"/>
        <end position="1320"/>
    </location>
</feature>
<evidence type="ECO:0000256" key="3">
    <source>
        <dbReference type="ARBA" id="ARBA00022989"/>
    </source>
</evidence>
<protein>
    <recommendedName>
        <fullName evidence="5">Translocation and assembly module TamB C-terminal domain-containing protein</fullName>
    </recommendedName>
</protein>
<evidence type="ECO:0000256" key="1">
    <source>
        <dbReference type="ARBA" id="ARBA00004167"/>
    </source>
</evidence>
<reference evidence="6 7" key="1">
    <citation type="submission" date="2016-03" db="EMBL/GenBank/DDBJ databases">
        <authorList>
            <person name="Ploux O."/>
        </authorList>
    </citation>
    <scope>NUCLEOTIDE SEQUENCE [LARGE SCALE GENOMIC DNA]</scope>
    <source>
        <strain evidence="6 7">BER2</strain>
    </source>
</reference>
<keyword evidence="4" id="KW-0472">Membrane</keyword>
<keyword evidence="2" id="KW-0812">Transmembrane</keyword>
<evidence type="ECO:0000256" key="2">
    <source>
        <dbReference type="ARBA" id="ARBA00022692"/>
    </source>
</evidence>
<dbReference type="GO" id="GO:0005886">
    <property type="term" value="C:plasma membrane"/>
    <property type="evidence" value="ECO:0007669"/>
    <property type="project" value="InterPro"/>
</dbReference>
<evidence type="ECO:0000313" key="6">
    <source>
        <dbReference type="EMBL" id="KYG70224.1"/>
    </source>
</evidence>
<accession>A0A150WUS9</accession>
<dbReference type="PANTHER" id="PTHR36985:SF1">
    <property type="entry name" value="TRANSLOCATION AND ASSEMBLY MODULE SUBUNIT TAMB"/>
    <property type="match status" value="1"/>
</dbReference>